<dbReference type="GO" id="GO:0016491">
    <property type="term" value="F:oxidoreductase activity"/>
    <property type="evidence" value="ECO:0007669"/>
    <property type="project" value="UniProtKB-KW"/>
</dbReference>
<proteinExistence type="predicted"/>
<comment type="caution">
    <text evidence="2">The sequence shown here is derived from an EMBL/GenBank/DDBJ whole genome shotgun (WGS) entry which is preliminary data.</text>
</comment>
<dbReference type="EMBL" id="SJPS01000010">
    <property type="protein sequence ID" value="TWU21389.1"/>
    <property type="molecule type" value="Genomic_DNA"/>
</dbReference>
<keyword evidence="3" id="KW-1185">Reference proteome</keyword>
<evidence type="ECO:0000313" key="3">
    <source>
        <dbReference type="Proteomes" id="UP000318437"/>
    </source>
</evidence>
<dbReference type="SUPFAM" id="SSF50952">
    <property type="entry name" value="Soluble quinoprotein glucose dehydrogenase"/>
    <property type="match status" value="1"/>
</dbReference>
<keyword evidence="2" id="KW-0560">Oxidoreductase</keyword>
<accession>A0A5C6CF06</accession>
<name>A0A5C6CF06_9BACT</name>
<dbReference type="RefSeq" id="WP_146452851.1">
    <property type="nucleotide sequence ID" value="NZ_SJPS01000010.1"/>
</dbReference>
<gene>
    <name evidence="2" type="primary">yliI_2</name>
    <name evidence="2" type="ORF">Pla144_46100</name>
</gene>
<dbReference type="EC" id="1.1.5.-" evidence="2"/>
<sequence>MIFPDSSRPFIKSIFDSSLVLLLLMVVRTHVRADLLPDILRGDITVELELVASGLGGSVNGVTQSMPTDLVPFPDGSGRLAIATLGGLVRVLDGQGALVASPFLNSTNPKTYTQPTFGMTGFAFHPDYALTGSLGFGKFYTLSTESPGSAPATFSDTVTTGSGLHDAVITEWTDASVVDNVFSGSQRELMRIAEPDGSHNLNDLTFDTAGLLYIPLGDGGFRVDVPTQQSVIFGDNAPDLTKVFGKILRIDPLEPAPGDPQASANGAYRIPAGQALPGALPEIYSYGHRNPYRLNFDRQTGDLYVGEVGQFQIEEVNQVFQGANYGWPAKEGTFLFDRTDGNGVQPDIDVNDNGIGDVAEMNGFIEPVFEYDHTEGVSVTGGFVYRGSAIPQLQGKYIFGDLVASHGIWYGDLTTGLIQKLKFAPGSGGLNQLISIGEDQDGELYAIGRSGGDGQVLRISPAPAPEPSQPKFIQAHPFAAPADGNVYLYIDDLGGAQDSTYVAINTGITITNGNEYEIVAAVGYANGEVLANQSIQAWGTPDGTLGSREFIGQTFSTATSWIDPLEGEWTNNRVSFTADSGQSGEELIILITNYSGDPPGTIGTAYWDNFRVFEEGSLVFQDGFEIGLSPGQEAEVTDAGWDLGNSSLANSGLAAPLLVPGDFNADGIVDGADFLAWQRGQSSSPLSETDLITWQAFFGTPANPIHSAQSKVPEPSAAIVSLLGIAILGLFRKARA</sequence>
<dbReference type="OrthoDB" id="9770043at2"/>
<evidence type="ECO:0000259" key="1">
    <source>
        <dbReference type="Pfam" id="PF07995"/>
    </source>
</evidence>
<reference evidence="2 3" key="1">
    <citation type="submission" date="2019-02" db="EMBL/GenBank/DDBJ databases">
        <title>Deep-cultivation of Planctomycetes and their phenomic and genomic characterization uncovers novel biology.</title>
        <authorList>
            <person name="Wiegand S."/>
            <person name="Jogler M."/>
            <person name="Boedeker C."/>
            <person name="Pinto D."/>
            <person name="Vollmers J."/>
            <person name="Rivas-Marin E."/>
            <person name="Kohn T."/>
            <person name="Peeters S.H."/>
            <person name="Heuer A."/>
            <person name="Rast P."/>
            <person name="Oberbeckmann S."/>
            <person name="Bunk B."/>
            <person name="Jeske O."/>
            <person name="Meyerdierks A."/>
            <person name="Storesund J.E."/>
            <person name="Kallscheuer N."/>
            <person name="Luecker S."/>
            <person name="Lage O.M."/>
            <person name="Pohl T."/>
            <person name="Merkel B.J."/>
            <person name="Hornburger P."/>
            <person name="Mueller R.-W."/>
            <person name="Bruemmer F."/>
            <person name="Labrenz M."/>
            <person name="Spormann A.M."/>
            <person name="Op Den Camp H."/>
            <person name="Overmann J."/>
            <person name="Amann R."/>
            <person name="Jetten M.S.M."/>
            <person name="Mascher T."/>
            <person name="Medema M.H."/>
            <person name="Devos D.P."/>
            <person name="Kaster A.-K."/>
            <person name="Ovreas L."/>
            <person name="Rohde M."/>
            <person name="Galperin M.Y."/>
            <person name="Jogler C."/>
        </authorList>
    </citation>
    <scope>NUCLEOTIDE SEQUENCE [LARGE SCALE GENOMIC DNA]</scope>
    <source>
        <strain evidence="2 3">Pla144</strain>
    </source>
</reference>
<dbReference type="InterPro" id="IPR012938">
    <property type="entry name" value="Glc/Sorbosone_DH"/>
</dbReference>
<evidence type="ECO:0000313" key="2">
    <source>
        <dbReference type="EMBL" id="TWU21389.1"/>
    </source>
</evidence>
<feature type="domain" description="Glucose/Sorbosone dehydrogenase" evidence="1">
    <location>
        <begin position="66"/>
        <end position="456"/>
    </location>
</feature>
<dbReference type="PROSITE" id="PS00018">
    <property type="entry name" value="EF_HAND_1"/>
    <property type="match status" value="1"/>
</dbReference>
<dbReference type="Gene3D" id="2.120.10.30">
    <property type="entry name" value="TolB, C-terminal domain"/>
    <property type="match status" value="1"/>
</dbReference>
<dbReference type="InterPro" id="IPR018247">
    <property type="entry name" value="EF_Hand_1_Ca_BS"/>
</dbReference>
<dbReference type="Pfam" id="PF07995">
    <property type="entry name" value="GSDH"/>
    <property type="match status" value="1"/>
</dbReference>
<protein>
    <submittedName>
        <fullName evidence="2">Soluble aldose sugar dehydrogenase YliI</fullName>
        <ecNumber evidence="2">1.1.5.-</ecNumber>
    </submittedName>
</protein>
<dbReference type="PANTHER" id="PTHR19328:SF75">
    <property type="entry name" value="ALDOSE SUGAR DEHYDROGENASE YLII"/>
    <property type="match status" value="1"/>
</dbReference>
<dbReference type="InterPro" id="IPR011042">
    <property type="entry name" value="6-blade_b-propeller_TolB-like"/>
</dbReference>
<organism evidence="2 3">
    <name type="scientific">Bythopirellula polymerisocia</name>
    <dbReference type="NCBI Taxonomy" id="2528003"/>
    <lineage>
        <taxon>Bacteria</taxon>
        <taxon>Pseudomonadati</taxon>
        <taxon>Planctomycetota</taxon>
        <taxon>Planctomycetia</taxon>
        <taxon>Pirellulales</taxon>
        <taxon>Lacipirellulaceae</taxon>
        <taxon>Bythopirellula</taxon>
    </lineage>
</organism>
<dbReference type="Gene3D" id="2.60.120.260">
    <property type="entry name" value="Galactose-binding domain-like"/>
    <property type="match status" value="1"/>
</dbReference>
<dbReference type="InterPro" id="IPR011041">
    <property type="entry name" value="Quinoprot_gluc/sorb_DH_b-prop"/>
</dbReference>
<dbReference type="Proteomes" id="UP000318437">
    <property type="component" value="Unassembled WGS sequence"/>
</dbReference>
<dbReference type="AlphaFoldDB" id="A0A5C6CF06"/>
<dbReference type="PANTHER" id="PTHR19328">
    <property type="entry name" value="HEDGEHOG-INTERACTING PROTEIN"/>
    <property type="match status" value="1"/>
</dbReference>